<evidence type="ECO:0000313" key="1">
    <source>
        <dbReference type="EMBL" id="KGF65560.1"/>
    </source>
</evidence>
<evidence type="ECO:0000313" key="2">
    <source>
        <dbReference type="Proteomes" id="UP000029719"/>
    </source>
</evidence>
<accession>A0A9X0EGQ7</accession>
<dbReference type="InterPro" id="IPR021146">
    <property type="entry name" value="Phage_gp6-like_head-tail"/>
</dbReference>
<dbReference type="CDD" id="cd08054">
    <property type="entry name" value="gp6"/>
    <property type="match status" value="1"/>
</dbReference>
<dbReference type="NCBIfam" id="TIGR01560">
    <property type="entry name" value="put_DNA_pack"/>
    <property type="match status" value="1"/>
</dbReference>
<comment type="caution">
    <text evidence="1">The sequence shown here is derived from an EMBL/GenBank/DDBJ whole genome shotgun (WGS) entry which is preliminary data.</text>
</comment>
<organism evidence="1 2">
    <name type="scientific">Pseudomonas lutea</name>
    <dbReference type="NCBI Taxonomy" id="243924"/>
    <lineage>
        <taxon>Bacteria</taxon>
        <taxon>Pseudomonadati</taxon>
        <taxon>Pseudomonadota</taxon>
        <taxon>Gammaproteobacteria</taxon>
        <taxon>Pseudomonadales</taxon>
        <taxon>Pseudomonadaceae</taxon>
        <taxon>Pseudomonas</taxon>
    </lineage>
</organism>
<proteinExistence type="predicted"/>
<dbReference type="InterPro" id="IPR006450">
    <property type="entry name" value="Phage_HK97_gp6-like"/>
</dbReference>
<dbReference type="EMBL" id="JRMB01000001">
    <property type="protein sequence ID" value="KGF65560.1"/>
    <property type="molecule type" value="Genomic_DNA"/>
</dbReference>
<dbReference type="RefSeq" id="WP_037010769.1">
    <property type="nucleotide sequence ID" value="NZ_JRMB01000001.1"/>
</dbReference>
<protein>
    <recommendedName>
        <fullName evidence="3">Phage gp6-like head-tail connector protein</fullName>
    </recommendedName>
</protein>
<dbReference type="Proteomes" id="UP000029719">
    <property type="component" value="Unassembled WGS sequence"/>
</dbReference>
<dbReference type="OrthoDB" id="8452319at2"/>
<dbReference type="AlphaFoldDB" id="A0A9X0EGQ7"/>
<name>A0A9X0EGQ7_9PSED</name>
<evidence type="ECO:0008006" key="3">
    <source>
        <dbReference type="Google" id="ProtNLM"/>
    </source>
</evidence>
<reference evidence="1 2" key="1">
    <citation type="submission" date="2014-09" db="EMBL/GenBank/DDBJ databases">
        <title>Genome sequence of Pseudomonas lutea strain DSM 17257T.</title>
        <authorList>
            <person name="Kwak Y."/>
            <person name="Shin J.-H."/>
        </authorList>
    </citation>
    <scope>NUCLEOTIDE SEQUENCE [LARGE SCALE GENOMIC DNA]</scope>
    <source>
        <strain evidence="1 2">DSM 17257</strain>
    </source>
</reference>
<dbReference type="Pfam" id="PF05135">
    <property type="entry name" value="Phage_connect_1"/>
    <property type="match status" value="1"/>
</dbReference>
<gene>
    <name evidence="1" type="ORF">LT42_06435</name>
</gene>
<sequence>MSVIDIEVAMRHCRAEEGDRADVLLKLEAAEESAALYLNRSFYADKDAMAAAVLDGTAGADPIVVTKSITAACLLILGNLYANREDVVVGVSVADLPQGSRSLLSPYRVDMGV</sequence>
<dbReference type="Gene3D" id="1.10.3230.30">
    <property type="entry name" value="Phage gp6-like head-tail connector protein"/>
    <property type="match status" value="1"/>
</dbReference>